<dbReference type="Proteomes" id="UP001628179">
    <property type="component" value="Unassembled WGS sequence"/>
</dbReference>
<dbReference type="Pfam" id="PF13489">
    <property type="entry name" value="Methyltransf_23"/>
    <property type="match status" value="1"/>
</dbReference>
<evidence type="ECO:0000256" key="1">
    <source>
        <dbReference type="ARBA" id="ARBA00038158"/>
    </source>
</evidence>
<dbReference type="PANTHER" id="PTHR43591">
    <property type="entry name" value="METHYLTRANSFERASE"/>
    <property type="match status" value="1"/>
</dbReference>
<dbReference type="PANTHER" id="PTHR43591:SF10">
    <property type="entry name" value="ABC TRANSMEMBRANE TYPE-1 DOMAIN-CONTAINING PROTEIN-RELATED"/>
    <property type="match status" value="1"/>
</dbReference>
<comment type="similarity">
    <text evidence="1">Belongs to the methyltransferase superfamily. LaeA methyltransferase family.</text>
</comment>
<evidence type="ECO:0000313" key="3">
    <source>
        <dbReference type="EMBL" id="GAB1317063.1"/>
    </source>
</evidence>
<feature type="region of interest" description="Disordered" evidence="2">
    <location>
        <begin position="1"/>
        <end position="48"/>
    </location>
</feature>
<proteinExistence type="inferred from homology"/>
<evidence type="ECO:0000256" key="2">
    <source>
        <dbReference type="SAM" id="MobiDB-lite"/>
    </source>
</evidence>
<reference evidence="3 4" key="1">
    <citation type="submission" date="2024-09" db="EMBL/GenBank/DDBJ databases">
        <title>Itraconazole resistance in Madurella fahalii resulting from another homologue of gene encoding cytochrome P450 14-alpha sterol demethylase (CYP51).</title>
        <authorList>
            <person name="Yoshioka I."/>
            <person name="Fahal A.H."/>
            <person name="Kaneko S."/>
            <person name="Yaguchi T."/>
        </authorList>
    </citation>
    <scope>NUCLEOTIDE SEQUENCE [LARGE SCALE GENOMIC DNA]</scope>
    <source>
        <strain evidence="3 4">IFM 68171</strain>
    </source>
</reference>
<dbReference type="InterPro" id="IPR029063">
    <property type="entry name" value="SAM-dependent_MTases_sf"/>
</dbReference>
<name>A0ABQ0GH31_9PEZI</name>
<protein>
    <submittedName>
        <fullName evidence="3">Methyltransferase</fullName>
    </submittedName>
</protein>
<gene>
    <name evidence="3" type="ORF">MFIFM68171_07273</name>
</gene>
<dbReference type="GO" id="GO:0008168">
    <property type="term" value="F:methyltransferase activity"/>
    <property type="evidence" value="ECO:0007669"/>
    <property type="project" value="UniProtKB-KW"/>
</dbReference>
<dbReference type="Gene3D" id="3.40.50.150">
    <property type="entry name" value="Vaccinia Virus protein VP39"/>
    <property type="match status" value="1"/>
</dbReference>
<comment type="caution">
    <text evidence="3">The sequence shown here is derived from an EMBL/GenBank/DDBJ whole genome shotgun (WGS) entry which is preliminary data.</text>
</comment>
<dbReference type="GeneID" id="98178016"/>
<keyword evidence="3" id="KW-0489">Methyltransferase</keyword>
<accession>A0ABQ0GH31</accession>
<dbReference type="RefSeq" id="XP_070918794.1">
    <property type="nucleotide sequence ID" value="XM_071062693.1"/>
</dbReference>
<evidence type="ECO:0000313" key="4">
    <source>
        <dbReference type="Proteomes" id="UP001628179"/>
    </source>
</evidence>
<dbReference type="GO" id="GO:0032259">
    <property type="term" value="P:methylation"/>
    <property type="evidence" value="ECO:0007669"/>
    <property type="project" value="UniProtKB-KW"/>
</dbReference>
<dbReference type="CDD" id="cd02440">
    <property type="entry name" value="AdoMet_MTases"/>
    <property type="match status" value="1"/>
</dbReference>
<sequence length="357" mass="39703">MADESRATEPASTEAATAQTTAEGTGILPAEHWAVPPEDDGRDDDSALGSFISSTASLTSSIVDYRTLHGRTYHSERGNAQYWGANDDAQLESMDIAHHSFTLALDGKLFLAPLKEEKLKLQKVLDVGTGTGIWAIDFADMHPHTMVIGTDVSPIQTTCVPPNLCFQIEDCTQSWTFAPASFDYIHMRFLAGSIDSWPLLMQRAFDACAPGGYVESMEPSAFIGSDDGSVKPTMALGQWGKLFSEGCRRFGRSFDLYEQGTVHKAMEEAGFVDIEEVNLKTPVGGWEEDPKRKELGLYVRVGWLQDPEGYMLFLANALGWKRDEIRVYLAHLRKELKDPKVHGYYRQKILWGRKPEA</sequence>
<dbReference type="SUPFAM" id="SSF53335">
    <property type="entry name" value="S-adenosyl-L-methionine-dependent methyltransferases"/>
    <property type="match status" value="1"/>
</dbReference>
<feature type="compositionally biased region" description="Low complexity" evidence="2">
    <location>
        <begin position="8"/>
        <end position="25"/>
    </location>
</feature>
<keyword evidence="3" id="KW-0808">Transferase</keyword>
<keyword evidence="4" id="KW-1185">Reference proteome</keyword>
<dbReference type="EMBL" id="BAAFSV010000004">
    <property type="protein sequence ID" value="GAB1317063.1"/>
    <property type="molecule type" value="Genomic_DNA"/>
</dbReference>
<organism evidence="3 4">
    <name type="scientific">Madurella fahalii</name>
    <dbReference type="NCBI Taxonomy" id="1157608"/>
    <lineage>
        <taxon>Eukaryota</taxon>
        <taxon>Fungi</taxon>
        <taxon>Dikarya</taxon>
        <taxon>Ascomycota</taxon>
        <taxon>Pezizomycotina</taxon>
        <taxon>Sordariomycetes</taxon>
        <taxon>Sordariomycetidae</taxon>
        <taxon>Sordariales</taxon>
        <taxon>Sordariales incertae sedis</taxon>
        <taxon>Madurella</taxon>
    </lineage>
</organism>